<name>A0ABQ6WT64_9EURO</name>
<organism evidence="2 3">
    <name type="scientific">Aspergillus pseudocaelatus</name>
    <dbReference type="NCBI Taxonomy" id="1825620"/>
    <lineage>
        <taxon>Eukaryota</taxon>
        <taxon>Fungi</taxon>
        <taxon>Dikarya</taxon>
        <taxon>Ascomycota</taxon>
        <taxon>Pezizomycotina</taxon>
        <taxon>Eurotiomycetes</taxon>
        <taxon>Eurotiomycetidae</taxon>
        <taxon>Eurotiales</taxon>
        <taxon>Aspergillaceae</taxon>
        <taxon>Aspergillus</taxon>
        <taxon>Aspergillus subgen. Circumdati</taxon>
    </lineage>
</organism>
<feature type="region of interest" description="Disordered" evidence="1">
    <location>
        <begin position="32"/>
        <end position="72"/>
    </location>
</feature>
<keyword evidence="3" id="KW-1185">Reference proteome</keyword>
<feature type="compositionally biased region" description="Polar residues" evidence="1">
    <location>
        <begin position="32"/>
        <end position="58"/>
    </location>
</feature>
<evidence type="ECO:0008006" key="4">
    <source>
        <dbReference type="Google" id="ProtNLM"/>
    </source>
</evidence>
<reference evidence="2 3" key="1">
    <citation type="submission" date="2019-04" db="EMBL/GenBank/DDBJ databases">
        <authorList>
            <consortium name="DOE Joint Genome Institute"/>
            <person name="Mondo S."/>
            <person name="Kjaerbolling I."/>
            <person name="Vesth T."/>
            <person name="Frisvad J.C."/>
            <person name="Nybo J.L."/>
            <person name="Theobald S."/>
            <person name="Kildgaard S."/>
            <person name="Isbrandt T."/>
            <person name="Kuo A."/>
            <person name="Sato A."/>
            <person name="Lyhne E.K."/>
            <person name="Kogle M.E."/>
            <person name="Wiebenga A."/>
            <person name="Kun R.S."/>
            <person name="Lubbers R.J."/>
            <person name="Makela M.R."/>
            <person name="Barry K."/>
            <person name="Chovatia M."/>
            <person name="Clum A."/>
            <person name="Daum C."/>
            <person name="Haridas S."/>
            <person name="He G."/>
            <person name="LaButti K."/>
            <person name="Lipzen A."/>
            <person name="Riley R."/>
            <person name="Salamov A."/>
            <person name="Simmons B.A."/>
            <person name="Magnuson J.K."/>
            <person name="Henrissat B."/>
            <person name="Mortensen U.H."/>
            <person name="Larsen T.O."/>
            <person name="Devries R.P."/>
            <person name="Grigoriev I.V."/>
            <person name="Machida M."/>
            <person name="Baker S.E."/>
            <person name="Andersen M.R."/>
            <person name="Cantor M.N."/>
            <person name="Hua S.X."/>
        </authorList>
    </citation>
    <scope>NUCLEOTIDE SEQUENCE [LARGE SCALE GENOMIC DNA]</scope>
    <source>
        <strain evidence="2 3">CBS 117616</strain>
    </source>
</reference>
<dbReference type="EMBL" id="ML735710">
    <property type="protein sequence ID" value="KAE8420292.1"/>
    <property type="molecule type" value="Genomic_DNA"/>
</dbReference>
<dbReference type="Proteomes" id="UP000325395">
    <property type="component" value="Unassembled WGS sequence"/>
</dbReference>
<gene>
    <name evidence="2" type="ORF">BDV36DRAFT_293425</name>
</gene>
<evidence type="ECO:0000313" key="2">
    <source>
        <dbReference type="EMBL" id="KAE8420292.1"/>
    </source>
</evidence>
<protein>
    <recommendedName>
        <fullName evidence="4">BTB domain-containing protein</fullName>
    </recommendedName>
</protein>
<accession>A0ABQ6WT64</accession>
<sequence>MDDLVYELDPKGDIVLVLDNVSQALPENIQDITTSQGWPNGLSNPTPPESDQNKTGTSLDGKGQDNEVDSINTPECAPRRVLQIRASSRHLILACPQFKRSLQDGFQEGTTLKATGHLKFPIREWEAIPFLILMLIIHHRTRMVPREVSLNRLVEIAQLVDYYECHEAVEVFSHSWLMNLKIKPLSSKSWKPSTLDEAQKALFVSWVFNEAEVFQRSSRYLESRSRDIVRFDGLPIPCVIQDAINRSRETLITGIIECMHNLYLKLRDGTEECSEECDCPLLGALTKGLHRIGILSLSSNSSFEGISFALLAHDCRNIKIPNYSCRKPFEPCSISGKVDLLLKDIEKLNVGLDISAFGELRSPHS</sequence>
<evidence type="ECO:0000313" key="3">
    <source>
        <dbReference type="Proteomes" id="UP000325395"/>
    </source>
</evidence>
<proteinExistence type="predicted"/>
<evidence type="ECO:0000256" key="1">
    <source>
        <dbReference type="SAM" id="MobiDB-lite"/>
    </source>
</evidence>